<feature type="domain" description="ABC transmembrane type-1" evidence="14">
    <location>
        <begin position="22"/>
        <end position="306"/>
    </location>
</feature>
<feature type="transmembrane region" description="Helical" evidence="12">
    <location>
        <begin position="163"/>
        <end position="181"/>
    </location>
</feature>
<protein>
    <recommendedName>
        <fullName evidence="11">Multidrug resistance-like ATP-binding protein MdlB</fullName>
        <ecNumber evidence="3">7.6.2.2</ecNumber>
    </recommendedName>
</protein>
<feature type="transmembrane region" description="Helical" evidence="12">
    <location>
        <begin position="21"/>
        <end position="46"/>
    </location>
</feature>
<dbReference type="InterPro" id="IPR011527">
    <property type="entry name" value="ABC1_TM_dom"/>
</dbReference>
<name>A0AA47LSN0_9GAMM</name>
<gene>
    <name evidence="15" type="ORF">N8M53_04260</name>
</gene>
<organism evidence="15 16">
    <name type="scientific">Salinivibrio kushneri</name>
    <dbReference type="NCBI Taxonomy" id="1908198"/>
    <lineage>
        <taxon>Bacteria</taxon>
        <taxon>Pseudomonadati</taxon>
        <taxon>Pseudomonadota</taxon>
        <taxon>Gammaproteobacteria</taxon>
        <taxon>Vibrionales</taxon>
        <taxon>Vibrionaceae</taxon>
        <taxon>Salinivibrio</taxon>
    </lineage>
</organism>
<reference evidence="15" key="1">
    <citation type="submission" date="2022-09" db="EMBL/GenBank/DDBJ databases">
        <authorList>
            <person name="Li Z.-J."/>
        </authorList>
    </citation>
    <scope>NUCLEOTIDE SEQUENCE</scope>
    <source>
        <strain evidence="15">TGB11</strain>
    </source>
</reference>
<evidence type="ECO:0000256" key="3">
    <source>
        <dbReference type="ARBA" id="ARBA00012191"/>
    </source>
</evidence>
<dbReference type="Pfam" id="PF00005">
    <property type="entry name" value="ABC_tran"/>
    <property type="match status" value="1"/>
</dbReference>
<keyword evidence="5 12" id="KW-0812">Transmembrane</keyword>
<keyword evidence="6" id="KW-0547">Nucleotide-binding</keyword>
<feature type="domain" description="ABC transporter" evidence="13">
    <location>
        <begin position="337"/>
        <end position="570"/>
    </location>
</feature>
<evidence type="ECO:0000259" key="14">
    <source>
        <dbReference type="PROSITE" id="PS50929"/>
    </source>
</evidence>
<dbReference type="EMBL" id="CP114588">
    <property type="protein sequence ID" value="WBA09422.1"/>
    <property type="molecule type" value="Genomic_DNA"/>
</dbReference>
<dbReference type="Proteomes" id="UP001164748">
    <property type="component" value="Chromosome"/>
</dbReference>
<dbReference type="EC" id="7.6.2.2" evidence="3"/>
<dbReference type="PANTHER" id="PTHR43394:SF1">
    <property type="entry name" value="ATP-BINDING CASSETTE SUB-FAMILY B MEMBER 10, MITOCHONDRIAL"/>
    <property type="match status" value="1"/>
</dbReference>
<dbReference type="InterPro" id="IPR036640">
    <property type="entry name" value="ABC1_TM_sf"/>
</dbReference>
<dbReference type="GO" id="GO:0005886">
    <property type="term" value="C:plasma membrane"/>
    <property type="evidence" value="ECO:0007669"/>
    <property type="project" value="UniProtKB-SubCell"/>
</dbReference>
<dbReference type="InterPro" id="IPR039421">
    <property type="entry name" value="Type_1_exporter"/>
</dbReference>
<evidence type="ECO:0000256" key="2">
    <source>
        <dbReference type="ARBA" id="ARBA00006526"/>
    </source>
</evidence>
<dbReference type="InterPro" id="IPR003439">
    <property type="entry name" value="ABC_transporter-like_ATP-bd"/>
</dbReference>
<dbReference type="GO" id="GO:0005524">
    <property type="term" value="F:ATP binding"/>
    <property type="evidence" value="ECO:0007669"/>
    <property type="project" value="UniProtKB-KW"/>
</dbReference>
<dbReference type="InterPro" id="IPR003593">
    <property type="entry name" value="AAA+_ATPase"/>
</dbReference>
<comment type="similarity">
    <text evidence="2">Belongs to the ABC transporter superfamily. Drug exporter-2 (TC 3.A.1.117) family.</text>
</comment>
<dbReference type="GO" id="GO:0015421">
    <property type="term" value="F:ABC-type oligopeptide transporter activity"/>
    <property type="evidence" value="ECO:0007669"/>
    <property type="project" value="TreeGrafter"/>
</dbReference>
<feature type="transmembrane region" description="Helical" evidence="12">
    <location>
        <begin position="58"/>
        <end position="79"/>
    </location>
</feature>
<sequence>MTKREILFRLLGYMRRDRRQFVIATIFLLVAAVAEVTGPYLVQIFLDNYVAKDHYPAVIMWALAVGYIVSTIVSAGFQYQYELRFNTMAVAIIQRIRKAVFANVIKQPLSAFDYVPMGRIVSRLTNDTESLKELYVSVLSTFLRNIALIGVMLVAMLMLSVQLTMVVLVLLPCVVLVMARYQKRSAPAYRRARDRLADINGVMNESVLGMNLIQLMQQERAFSSRFSDMTADHLDAMVTIQRLNGIYLRPLIDLLAGAALLSLVAIFGFSGTAVIGVGVLYAFLSYLGRITEPLIEMMQQLSLLQQAISAGERLFEMMDTPPEQYGHDTTPIPDGAIALQNVSFSYDGETPVLSDVNVDVPAGGFLALVGHTGSGKSTLASLLMGFYRAGEGTLTLGGLPIESLSHQSLREGVAMVQQDPHMLTGSLRENIALGQTLDDEKIWHALEQVALADYVKGLPAGLDTLLGEGGMTFSAGQRQLLALARVLVRQPKILILDEATANIDSGTEELVQQALNRLRQQMTVVVIAHRLSTIAEADNILVLHRGRVIEQGRHQSLLRQQGRYWQMYQLQQASAHLAALEEEAQV</sequence>
<evidence type="ECO:0000259" key="13">
    <source>
        <dbReference type="PROSITE" id="PS50893"/>
    </source>
</evidence>
<evidence type="ECO:0000256" key="12">
    <source>
        <dbReference type="SAM" id="Phobius"/>
    </source>
</evidence>
<feature type="transmembrane region" description="Helical" evidence="12">
    <location>
        <begin position="251"/>
        <end position="284"/>
    </location>
</feature>
<evidence type="ECO:0000256" key="9">
    <source>
        <dbReference type="ARBA" id="ARBA00023136"/>
    </source>
</evidence>
<dbReference type="InterPro" id="IPR027417">
    <property type="entry name" value="P-loop_NTPase"/>
</dbReference>
<accession>A0AA47LSN0</accession>
<dbReference type="FunFam" id="3.40.50.300:FF:000604">
    <property type="entry name" value="ABC transporter B family member 28"/>
    <property type="match status" value="1"/>
</dbReference>
<evidence type="ECO:0000256" key="5">
    <source>
        <dbReference type="ARBA" id="ARBA00022692"/>
    </source>
</evidence>
<comment type="catalytic activity">
    <reaction evidence="10">
        <text>ATP + H2O + xenobioticSide 1 = ADP + phosphate + xenobioticSide 2.</text>
        <dbReference type="EC" id="7.6.2.2"/>
    </reaction>
</comment>
<dbReference type="Gene3D" id="1.20.1560.10">
    <property type="entry name" value="ABC transporter type 1, transmembrane domain"/>
    <property type="match status" value="1"/>
</dbReference>
<dbReference type="SUPFAM" id="SSF52540">
    <property type="entry name" value="P-loop containing nucleoside triphosphate hydrolases"/>
    <property type="match status" value="1"/>
</dbReference>
<evidence type="ECO:0000256" key="4">
    <source>
        <dbReference type="ARBA" id="ARBA00022448"/>
    </source>
</evidence>
<dbReference type="PROSITE" id="PS50929">
    <property type="entry name" value="ABC_TM1F"/>
    <property type="match status" value="1"/>
</dbReference>
<dbReference type="GO" id="GO:0005737">
    <property type="term" value="C:cytoplasm"/>
    <property type="evidence" value="ECO:0007669"/>
    <property type="project" value="UniProtKB-ARBA"/>
</dbReference>
<feature type="transmembrane region" description="Helical" evidence="12">
    <location>
        <begin position="134"/>
        <end position="157"/>
    </location>
</feature>
<dbReference type="InterPro" id="IPR017871">
    <property type="entry name" value="ABC_transporter-like_CS"/>
</dbReference>
<evidence type="ECO:0000256" key="8">
    <source>
        <dbReference type="ARBA" id="ARBA00022989"/>
    </source>
</evidence>
<keyword evidence="7" id="KW-0067">ATP-binding</keyword>
<evidence type="ECO:0000256" key="1">
    <source>
        <dbReference type="ARBA" id="ARBA00004651"/>
    </source>
</evidence>
<dbReference type="AlphaFoldDB" id="A0AA47LSN0"/>
<dbReference type="GO" id="GO:0016887">
    <property type="term" value="F:ATP hydrolysis activity"/>
    <property type="evidence" value="ECO:0007669"/>
    <property type="project" value="InterPro"/>
</dbReference>
<evidence type="ECO:0000256" key="11">
    <source>
        <dbReference type="ARBA" id="ARBA00040960"/>
    </source>
</evidence>
<dbReference type="CDD" id="cd18544">
    <property type="entry name" value="ABC_6TM_TmrA_like"/>
    <property type="match status" value="1"/>
</dbReference>
<dbReference type="PROSITE" id="PS00211">
    <property type="entry name" value="ABC_TRANSPORTER_1"/>
    <property type="match status" value="1"/>
</dbReference>
<evidence type="ECO:0000256" key="10">
    <source>
        <dbReference type="ARBA" id="ARBA00034018"/>
    </source>
</evidence>
<evidence type="ECO:0000256" key="6">
    <source>
        <dbReference type="ARBA" id="ARBA00022741"/>
    </source>
</evidence>
<keyword evidence="9 12" id="KW-0472">Membrane</keyword>
<dbReference type="Pfam" id="PF00664">
    <property type="entry name" value="ABC_membrane"/>
    <property type="match status" value="1"/>
</dbReference>
<dbReference type="Gene3D" id="3.40.50.300">
    <property type="entry name" value="P-loop containing nucleotide triphosphate hydrolases"/>
    <property type="match status" value="1"/>
</dbReference>
<comment type="subcellular location">
    <subcellularLocation>
        <location evidence="1">Cell membrane</location>
        <topology evidence="1">Multi-pass membrane protein</topology>
    </subcellularLocation>
</comment>
<evidence type="ECO:0000313" key="16">
    <source>
        <dbReference type="Proteomes" id="UP001164748"/>
    </source>
</evidence>
<dbReference type="GO" id="GO:0008559">
    <property type="term" value="F:ABC-type xenobiotic transporter activity"/>
    <property type="evidence" value="ECO:0007669"/>
    <property type="project" value="UniProtKB-EC"/>
</dbReference>
<evidence type="ECO:0000256" key="7">
    <source>
        <dbReference type="ARBA" id="ARBA00022840"/>
    </source>
</evidence>
<proteinExistence type="inferred from homology"/>
<dbReference type="PANTHER" id="PTHR43394">
    <property type="entry name" value="ATP-DEPENDENT PERMEASE MDL1, MITOCHONDRIAL"/>
    <property type="match status" value="1"/>
</dbReference>
<keyword evidence="4" id="KW-0813">Transport</keyword>
<dbReference type="SMART" id="SM00382">
    <property type="entry name" value="AAA"/>
    <property type="match status" value="1"/>
</dbReference>
<keyword evidence="8 12" id="KW-1133">Transmembrane helix</keyword>
<dbReference type="SUPFAM" id="SSF90123">
    <property type="entry name" value="ABC transporter transmembrane region"/>
    <property type="match status" value="1"/>
</dbReference>
<evidence type="ECO:0000313" key="15">
    <source>
        <dbReference type="EMBL" id="WBA09422.1"/>
    </source>
</evidence>
<dbReference type="RefSeq" id="WP_077605890.1">
    <property type="nucleotide sequence ID" value="NZ_CP114588.1"/>
</dbReference>
<dbReference type="PROSITE" id="PS50893">
    <property type="entry name" value="ABC_TRANSPORTER_2"/>
    <property type="match status" value="1"/>
</dbReference>